<organism evidence="2 3">
    <name type="scientific">Coniella lustricola</name>
    <dbReference type="NCBI Taxonomy" id="2025994"/>
    <lineage>
        <taxon>Eukaryota</taxon>
        <taxon>Fungi</taxon>
        <taxon>Dikarya</taxon>
        <taxon>Ascomycota</taxon>
        <taxon>Pezizomycotina</taxon>
        <taxon>Sordariomycetes</taxon>
        <taxon>Sordariomycetidae</taxon>
        <taxon>Diaporthales</taxon>
        <taxon>Schizoparmaceae</taxon>
        <taxon>Coniella</taxon>
    </lineage>
</organism>
<protein>
    <submittedName>
        <fullName evidence="2">Uncharacterized protein</fullName>
    </submittedName>
</protein>
<accession>A0A2T3AHT3</accession>
<reference evidence="2 3" key="1">
    <citation type="journal article" date="2018" name="Mycol. Prog.">
        <title>Coniella lustricola, a new species from submerged detritus.</title>
        <authorList>
            <person name="Raudabaugh D.B."/>
            <person name="Iturriaga T."/>
            <person name="Carver A."/>
            <person name="Mondo S."/>
            <person name="Pangilinan J."/>
            <person name="Lipzen A."/>
            <person name="He G."/>
            <person name="Amirebrahimi M."/>
            <person name="Grigoriev I.V."/>
            <person name="Miller A.N."/>
        </authorList>
    </citation>
    <scope>NUCLEOTIDE SEQUENCE [LARGE SCALE GENOMIC DNA]</scope>
    <source>
        <strain evidence="2 3">B22-T-1</strain>
    </source>
</reference>
<feature type="region of interest" description="Disordered" evidence="1">
    <location>
        <begin position="218"/>
        <end position="322"/>
    </location>
</feature>
<evidence type="ECO:0000313" key="3">
    <source>
        <dbReference type="Proteomes" id="UP000241462"/>
    </source>
</evidence>
<evidence type="ECO:0000256" key="1">
    <source>
        <dbReference type="SAM" id="MobiDB-lite"/>
    </source>
</evidence>
<gene>
    <name evidence="2" type="ORF">BD289DRAFT_64493</name>
</gene>
<dbReference type="OrthoDB" id="3561737at2759"/>
<evidence type="ECO:0000313" key="2">
    <source>
        <dbReference type="EMBL" id="PSR98948.1"/>
    </source>
</evidence>
<feature type="compositionally biased region" description="Basic and acidic residues" evidence="1">
    <location>
        <begin position="238"/>
        <end position="266"/>
    </location>
</feature>
<sequence length="322" mass="35335">MSSAIYTPARIPSPLTATQSHVQFGPLSPQSSQTLLHLRATRSVDNVNNTKAAEDKDNQQASSGSDAESAIVPKRRFRKRRRNSDPSANRPLVSRHRDGPVESDRSSSPPEEEIEVLPDRFDTHGQPIDGSVPMGSSSSRHRGWTQRQGEFEYRSPRPGGSQVRGSWGVAGSDPEHVERVMREVTGALSGDIPRGVGGWLGLASKLLGGAMGGHASLHDEERQADEGSSGDGGNGSWRRHDTGKEQNSRRGWSNKEEHDDDDRIDRGASGYGGGGSDMSRDERGKGRRRTDDHGYDNNNEDENGLAGNGARRRRRRRRRDMD</sequence>
<feature type="compositionally biased region" description="Basic residues" evidence="1">
    <location>
        <begin position="73"/>
        <end position="82"/>
    </location>
</feature>
<dbReference type="AlphaFoldDB" id="A0A2T3AHT3"/>
<dbReference type="EMBL" id="KZ678387">
    <property type="protein sequence ID" value="PSR98948.1"/>
    <property type="molecule type" value="Genomic_DNA"/>
</dbReference>
<dbReference type="PANTHER" id="PTHR35487">
    <property type="entry name" value="DUF3824 DOMAIN-CONTAINING PROTEIN"/>
    <property type="match status" value="1"/>
</dbReference>
<name>A0A2T3AHT3_9PEZI</name>
<feature type="compositionally biased region" description="Basic and acidic residues" evidence="1">
    <location>
        <begin position="95"/>
        <end position="105"/>
    </location>
</feature>
<dbReference type="Proteomes" id="UP000241462">
    <property type="component" value="Unassembled WGS sequence"/>
</dbReference>
<feature type="region of interest" description="Disordered" evidence="1">
    <location>
        <begin position="39"/>
        <end position="172"/>
    </location>
</feature>
<dbReference type="PANTHER" id="PTHR35487:SF1">
    <property type="entry name" value="DUF3824 DOMAIN-CONTAINING PROTEIN"/>
    <property type="match status" value="1"/>
</dbReference>
<feature type="compositionally biased region" description="Basic and acidic residues" evidence="1">
    <location>
        <begin position="278"/>
        <end position="295"/>
    </location>
</feature>
<proteinExistence type="predicted"/>
<dbReference type="InParanoid" id="A0A2T3AHT3"/>
<dbReference type="STRING" id="2025994.A0A2T3AHT3"/>
<feature type="compositionally biased region" description="Basic residues" evidence="1">
    <location>
        <begin position="310"/>
        <end position="322"/>
    </location>
</feature>
<keyword evidence="3" id="KW-1185">Reference proteome</keyword>